<evidence type="ECO:0000256" key="1">
    <source>
        <dbReference type="SAM" id="SignalP"/>
    </source>
</evidence>
<evidence type="ECO:0000259" key="2">
    <source>
        <dbReference type="Pfam" id="PF18885"/>
    </source>
</evidence>
<dbReference type="InterPro" id="IPR043708">
    <property type="entry name" value="DUF5648"/>
</dbReference>
<proteinExistence type="predicted"/>
<evidence type="ECO:0000313" key="4">
    <source>
        <dbReference type="Proteomes" id="UP000298061"/>
    </source>
</evidence>
<feature type="domain" description="DUF5648" evidence="2">
    <location>
        <begin position="29"/>
        <end position="163"/>
    </location>
</feature>
<evidence type="ECO:0000313" key="3">
    <source>
        <dbReference type="EMBL" id="TFY77047.1"/>
    </source>
</evidence>
<keyword evidence="4" id="KW-1185">Reference proteome</keyword>
<gene>
    <name evidence="3" type="ORF">EWM64_g6965</name>
</gene>
<dbReference type="OrthoDB" id="9971254at2759"/>
<protein>
    <recommendedName>
        <fullName evidence="2">DUF5648 domain-containing protein</fullName>
    </recommendedName>
</protein>
<comment type="caution">
    <text evidence="3">The sequence shown here is derived from an EMBL/GenBank/DDBJ whole genome shotgun (WGS) entry which is preliminary data.</text>
</comment>
<reference evidence="3 4" key="1">
    <citation type="submission" date="2019-02" db="EMBL/GenBank/DDBJ databases">
        <title>Genome sequencing of the rare red list fungi Hericium alpestre (H. flagellum).</title>
        <authorList>
            <person name="Buettner E."/>
            <person name="Kellner H."/>
        </authorList>
    </citation>
    <scope>NUCLEOTIDE SEQUENCE [LARGE SCALE GENOMIC DNA]</scope>
    <source>
        <strain evidence="3 4">DSM 108284</strain>
    </source>
</reference>
<dbReference type="STRING" id="135208.A0A4Y9ZSL5"/>
<accession>A0A4Y9ZSL5</accession>
<dbReference type="EMBL" id="SFCI01001017">
    <property type="protein sequence ID" value="TFY77047.1"/>
    <property type="molecule type" value="Genomic_DNA"/>
</dbReference>
<name>A0A4Y9ZSL5_9AGAM</name>
<dbReference type="Proteomes" id="UP000298061">
    <property type="component" value="Unassembled WGS sequence"/>
</dbReference>
<organism evidence="3 4">
    <name type="scientific">Hericium alpestre</name>
    <dbReference type="NCBI Taxonomy" id="135208"/>
    <lineage>
        <taxon>Eukaryota</taxon>
        <taxon>Fungi</taxon>
        <taxon>Dikarya</taxon>
        <taxon>Basidiomycota</taxon>
        <taxon>Agaricomycotina</taxon>
        <taxon>Agaricomycetes</taxon>
        <taxon>Russulales</taxon>
        <taxon>Hericiaceae</taxon>
        <taxon>Hericium</taxon>
    </lineage>
</organism>
<keyword evidence="1" id="KW-0732">Signal</keyword>
<feature type="chain" id="PRO_5021262002" description="DUF5648 domain-containing protein" evidence="1">
    <location>
        <begin position="21"/>
        <end position="167"/>
    </location>
</feature>
<dbReference type="Pfam" id="PF18885">
    <property type="entry name" value="DUF5648"/>
    <property type="match status" value="1"/>
</dbReference>
<sequence length="167" mass="18573">MKGFPIVFAFIIYITSQSLASPAVKNNVRVFRSNSYMTHYYTIDPSQMETWITSMQGQSQGDTALVFGTLQPLTTPVFAVHNSDADFIYTTSSDEVNTLVAEGWVDLGIYWYAFTAQVCDSVPLYVVDNPTMTDHLYATNSTERDVAISSQGYVDEGIAMYVLPLSD</sequence>
<feature type="signal peptide" evidence="1">
    <location>
        <begin position="1"/>
        <end position="20"/>
    </location>
</feature>
<dbReference type="AlphaFoldDB" id="A0A4Y9ZSL5"/>